<dbReference type="InterPro" id="IPR051161">
    <property type="entry name" value="Mannose-6P_isomerase_type2"/>
</dbReference>
<accession>A0A1H3XGG0</accession>
<dbReference type="InterPro" id="IPR049577">
    <property type="entry name" value="GMPP_N"/>
</dbReference>
<dbReference type="Pfam" id="PF00483">
    <property type="entry name" value="NTP_transferase"/>
    <property type="match status" value="1"/>
</dbReference>
<dbReference type="GO" id="GO:0009298">
    <property type="term" value="P:GDP-mannose biosynthetic process"/>
    <property type="evidence" value="ECO:0007669"/>
    <property type="project" value="TreeGrafter"/>
</dbReference>
<dbReference type="CDD" id="cd02509">
    <property type="entry name" value="GDP-M1P_Guanylyltransferase"/>
    <property type="match status" value="1"/>
</dbReference>
<dbReference type="Gene3D" id="3.90.550.10">
    <property type="entry name" value="Spore Coat Polysaccharide Biosynthesis Protein SpsA, Chain A"/>
    <property type="match status" value="1"/>
</dbReference>
<dbReference type="InterPro" id="IPR005835">
    <property type="entry name" value="NTP_transferase_dom"/>
</dbReference>
<sequence length="384" mass="44190">MFRKIFVCLQVEYNAKILMMEINNIKNYCVILAGGRGQRLWPVSREQYPKQFLDLFGTGRTLLQTTYDRFARLLPKDNILICTCAGYLELVKEQLPEVDTKNIIVEPIHRNTAPSVAWAAMRIHHHTPDANIIVSPSDQLILNESSFEHSMEVGISYVTRNNVLLAMGVKPTRAEPGYGYIQLGDLSCKPDVFEVKSFTEKPEREFARMFMESGEFYWNTGIFISNAYHLLDTFEHVFPPVLRELRYDNPNYTEEEEAKFVADNYPRYPNLSLDYAILEQSDNNVYVMKCDFGWADLGTWHAIYEVMHKVPDDNVVLDSEVILEDCKNNIIKLPKGKLGVFNGLEGYIVAEEDGVLLICKKSDNSSMVKKYVNEVRIKYGDEFV</sequence>
<keyword evidence="2" id="KW-0808">Transferase</keyword>
<dbReference type="InterPro" id="IPR029044">
    <property type="entry name" value="Nucleotide-diphossugar_trans"/>
</dbReference>
<keyword evidence="2" id="KW-0548">Nucleotidyltransferase</keyword>
<feature type="domain" description="Nucleotidyl transferase" evidence="1">
    <location>
        <begin position="30"/>
        <end position="310"/>
    </location>
</feature>
<proteinExistence type="predicted"/>
<dbReference type="PANTHER" id="PTHR46390">
    <property type="entry name" value="MANNOSE-1-PHOSPHATE GUANYLYLTRANSFERASE"/>
    <property type="match status" value="1"/>
</dbReference>
<dbReference type="SUPFAM" id="SSF53448">
    <property type="entry name" value="Nucleotide-diphospho-sugar transferases"/>
    <property type="match status" value="1"/>
</dbReference>
<name>A0A1H3XGG0_XYLRU</name>
<evidence type="ECO:0000259" key="1">
    <source>
        <dbReference type="Pfam" id="PF00483"/>
    </source>
</evidence>
<dbReference type="PANTHER" id="PTHR46390:SF1">
    <property type="entry name" value="MANNOSE-1-PHOSPHATE GUANYLYLTRANSFERASE"/>
    <property type="match status" value="1"/>
</dbReference>
<dbReference type="SUPFAM" id="SSF159283">
    <property type="entry name" value="Guanosine diphospho-D-mannose pyrophosphorylase/mannose-6-phosphate isomerase linker domain"/>
    <property type="match status" value="1"/>
</dbReference>
<reference evidence="2 3" key="1">
    <citation type="submission" date="2016-10" db="EMBL/GenBank/DDBJ databases">
        <authorList>
            <person name="de Groot N.N."/>
        </authorList>
    </citation>
    <scope>NUCLEOTIDE SEQUENCE [LARGE SCALE GENOMIC DNA]</scope>
    <source>
        <strain evidence="2 3">D31d</strain>
    </source>
</reference>
<evidence type="ECO:0000313" key="3">
    <source>
        <dbReference type="Proteomes" id="UP000182257"/>
    </source>
</evidence>
<organism evidence="2 3">
    <name type="scientific">Xylanibacter ruminicola</name>
    <name type="common">Prevotella ruminicola</name>
    <dbReference type="NCBI Taxonomy" id="839"/>
    <lineage>
        <taxon>Bacteria</taxon>
        <taxon>Pseudomonadati</taxon>
        <taxon>Bacteroidota</taxon>
        <taxon>Bacteroidia</taxon>
        <taxon>Bacteroidales</taxon>
        <taxon>Prevotellaceae</taxon>
        <taxon>Xylanibacter</taxon>
    </lineage>
</organism>
<dbReference type="GO" id="GO:0004475">
    <property type="term" value="F:mannose-1-phosphate guanylyltransferase (GTP) activity"/>
    <property type="evidence" value="ECO:0007669"/>
    <property type="project" value="InterPro"/>
</dbReference>
<gene>
    <name evidence="2" type="ORF">SAMN05216462_0177</name>
</gene>
<protein>
    <submittedName>
        <fullName evidence="2">Mannose-1-phosphate guanylyltransferase</fullName>
    </submittedName>
</protein>
<dbReference type="Proteomes" id="UP000182257">
    <property type="component" value="Unassembled WGS sequence"/>
</dbReference>
<dbReference type="AlphaFoldDB" id="A0A1H3XGG0"/>
<evidence type="ECO:0000313" key="2">
    <source>
        <dbReference type="EMBL" id="SDZ97648.1"/>
    </source>
</evidence>
<dbReference type="EMBL" id="FNRF01000001">
    <property type="protein sequence ID" value="SDZ97648.1"/>
    <property type="molecule type" value="Genomic_DNA"/>
</dbReference>